<organism evidence="1 2">
    <name type="scientific">candidate division MSBL1 archaeon SCGC-AAA259D14</name>
    <dbReference type="NCBI Taxonomy" id="1698261"/>
    <lineage>
        <taxon>Archaea</taxon>
        <taxon>Methanobacteriati</taxon>
        <taxon>Methanobacteriota</taxon>
        <taxon>candidate division MSBL1</taxon>
    </lineage>
</organism>
<comment type="caution">
    <text evidence="1">The sequence shown here is derived from an EMBL/GenBank/DDBJ whole genome shotgun (WGS) entry which is preliminary data.</text>
</comment>
<name>A0A133U4Z8_9EURY</name>
<accession>A0A133U4Z8</accession>
<protein>
    <submittedName>
        <fullName evidence="1">Uncharacterized protein</fullName>
    </submittedName>
</protein>
<proteinExistence type="predicted"/>
<dbReference type="AlphaFoldDB" id="A0A133U4Z8"/>
<dbReference type="EMBL" id="LHXL01000047">
    <property type="protein sequence ID" value="KXA89244.1"/>
    <property type="molecule type" value="Genomic_DNA"/>
</dbReference>
<gene>
    <name evidence="1" type="ORF">AKJ62_03480</name>
</gene>
<dbReference type="Proteomes" id="UP000070589">
    <property type="component" value="Unassembled WGS sequence"/>
</dbReference>
<reference evidence="1 2" key="1">
    <citation type="journal article" date="2016" name="Sci. Rep.">
        <title>Metabolic traits of an uncultured archaeal lineage -MSBL1- from brine pools of the Red Sea.</title>
        <authorList>
            <person name="Mwirichia R."/>
            <person name="Alam I."/>
            <person name="Rashid M."/>
            <person name="Vinu M."/>
            <person name="Ba-Alawi W."/>
            <person name="Anthony Kamau A."/>
            <person name="Kamanda Ngugi D."/>
            <person name="Goker M."/>
            <person name="Klenk H.P."/>
            <person name="Bajic V."/>
            <person name="Stingl U."/>
        </authorList>
    </citation>
    <scope>NUCLEOTIDE SEQUENCE [LARGE SCALE GENOMIC DNA]</scope>
    <source>
        <strain evidence="1">SCGC-AAA259D14</strain>
    </source>
</reference>
<sequence>MSDRKISIFQKKKEDYDIHTVNGAYGGISPRGDFVINFFHEHRDIPEKEEIQIDEKGERESPEEEESYVRDFKVGISLSPEQALNIANWMIEHIEDYKEREEVEE</sequence>
<evidence type="ECO:0000313" key="2">
    <source>
        <dbReference type="Proteomes" id="UP000070589"/>
    </source>
</evidence>
<evidence type="ECO:0000313" key="1">
    <source>
        <dbReference type="EMBL" id="KXA89244.1"/>
    </source>
</evidence>
<keyword evidence="2" id="KW-1185">Reference proteome</keyword>